<evidence type="ECO:0000313" key="4">
    <source>
        <dbReference type="EMBL" id="OWJ58622.1"/>
    </source>
</evidence>
<name>A0A211Z045_9PROT</name>
<dbReference type="Gene3D" id="3.40.640.10">
    <property type="entry name" value="Type I PLP-dependent aspartate aminotransferase-like (Major domain)"/>
    <property type="match status" value="1"/>
</dbReference>
<dbReference type="GO" id="GO:0008483">
    <property type="term" value="F:transaminase activity"/>
    <property type="evidence" value="ECO:0007669"/>
    <property type="project" value="TreeGrafter"/>
</dbReference>
<feature type="compositionally biased region" description="Pro residues" evidence="3">
    <location>
        <begin position="39"/>
        <end position="52"/>
    </location>
</feature>
<dbReference type="STRING" id="1122125.GCA_000423185_05605"/>
<dbReference type="GO" id="GO:0030170">
    <property type="term" value="F:pyridoxal phosphate binding"/>
    <property type="evidence" value="ECO:0007669"/>
    <property type="project" value="TreeGrafter"/>
</dbReference>
<dbReference type="InterPro" id="IPR015424">
    <property type="entry name" value="PyrdxlP-dep_Trfase"/>
</dbReference>
<dbReference type="PANTHER" id="PTHR30244">
    <property type="entry name" value="TRANSAMINASE"/>
    <property type="match status" value="1"/>
</dbReference>
<dbReference type="InterPro" id="IPR020026">
    <property type="entry name" value="PseC"/>
</dbReference>
<comment type="caution">
    <text evidence="4">The sequence shown here is derived from an EMBL/GenBank/DDBJ whole genome shotgun (WGS) entry which is preliminary data.</text>
</comment>
<dbReference type="AlphaFoldDB" id="A0A211Z045"/>
<evidence type="ECO:0000313" key="5">
    <source>
        <dbReference type="Proteomes" id="UP000196655"/>
    </source>
</evidence>
<dbReference type="Pfam" id="PF01041">
    <property type="entry name" value="DegT_DnrJ_EryC1"/>
    <property type="match status" value="1"/>
</dbReference>
<dbReference type="InterPro" id="IPR015421">
    <property type="entry name" value="PyrdxlP-dep_Trfase_major"/>
</dbReference>
<dbReference type="PROSITE" id="PS51257">
    <property type="entry name" value="PROKAR_LIPOPROTEIN"/>
    <property type="match status" value="1"/>
</dbReference>
<gene>
    <name evidence="4" type="ORF">BWR60_33295</name>
</gene>
<feature type="region of interest" description="Disordered" evidence="3">
    <location>
        <begin position="1"/>
        <end position="20"/>
    </location>
</feature>
<protein>
    <submittedName>
        <fullName evidence="4">UDP-4-amino-4, 6-dideoxy-N-acetyl-beta-L-altrosamine transaminase</fullName>
    </submittedName>
</protein>
<accession>A0A211Z045</accession>
<dbReference type="PANTHER" id="PTHR30244:SF34">
    <property type="entry name" value="DTDP-4-AMINO-4,6-DIDEOXYGALACTOSE TRANSAMINASE"/>
    <property type="match status" value="1"/>
</dbReference>
<evidence type="ECO:0000256" key="3">
    <source>
        <dbReference type="SAM" id="MobiDB-lite"/>
    </source>
</evidence>
<dbReference type="GO" id="GO:0000271">
    <property type="term" value="P:polysaccharide biosynthetic process"/>
    <property type="evidence" value="ECO:0007669"/>
    <property type="project" value="TreeGrafter"/>
</dbReference>
<evidence type="ECO:0000256" key="2">
    <source>
        <dbReference type="RuleBase" id="RU004508"/>
    </source>
</evidence>
<dbReference type="Gene3D" id="3.90.1150.10">
    <property type="entry name" value="Aspartate Aminotransferase, domain 1"/>
    <property type="match status" value="1"/>
</dbReference>
<dbReference type="NCBIfam" id="TIGR03588">
    <property type="entry name" value="PseC"/>
    <property type="match status" value="1"/>
</dbReference>
<comment type="similarity">
    <text evidence="1 2">Belongs to the DegT/DnrJ/EryC1 family.</text>
</comment>
<feature type="region of interest" description="Disordered" evidence="3">
    <location>
        <begin position="25"/>
        <end position="52"/>
    </location>
</feature>
<dbReference type="CDD" id="cd00616">
    <property type="entry name" value="AHBA_syn"/>
    <property type="match status" value="1"/>
</dbReference>
<dbReference type="InterPro" id="IPR015422">
    <property type="entry name" value="PyrdxlP-dep_Trfase_small"/>
</dbReference>
<dbReference type="OrthoDB" id="9768668at2"/>
<keyword evidence="2" id="KW-0663">Pyridoxal phosphate</keyword>
<keyword evidence="5" id="KW-1185">Reference proteome</keyword>
<sequence>MRAASRCPTASATAATTTPNGWTTASCWRSWSGTRTDGPPGPSPRSLPWGPLPWGPRGSEAITVTFLPYGRQYIDQDDIDAVARALQADYLTTGPTVGEFERAFCAATGSPFAAACSNGTAALHLATLALGLGPGDVCVVPAVTFLATANCARFVGADVVFADVDPETGLMRPEDLETAIARIPQIHPEGRFAAVLPVHLAGQTVPLAPIAEIARRHGAYVIEDACHALGTEYETAEGRVQVGACTHSDLACFSFHPVKTIALGEGGMVTSADPALQQKLARQRSHGMTRDPDAFVNTELAVDPAQAGVNPWYYEMQEIGFNYRLTDIQAALGISQLRKLDWFKARRRALAALYDAALAPLAPALRPIAKAPGCDPVLHLYEVLIDFAALGQTRGQVVRALHAKGIGTQVHYIPVNRQPYYEDLYGRRPLPGAESFYASCLSLPLYPAMQDGDVERVVGALREVIG</sequence>
<organism evidence="4 5">
    <name type="scientific">Inquilinus limosus</name>
    <dbReference type="NCBI Taxonomy" id="171674"/>
    <lineage>
        <taxon>Bacteria</taxon>
        <taxon>Pseudomonadati</taxon>
        <taxon>Pseudomonadota</taxon>
        <taxon>Alphaproteobacteria</taxon>
        <taxon>Rhodospirillales</taxon>
        <taxon>Rhodospirillaceae</taxon>
        <taxon>Inquilinus</taxon>
    </lineage>
</organism>
<feature type="compositionally biased region" description="Polar residues" evidence="3">
    <location>
        <begin position="26"/>
        <end position="35"/>
    </location>
</feature>
<dbReference type="InterPro" id="IPR000653">
    <property type="entry name" value="DegT/StrS_aminotransferase"/>
</dbReference>
<proteinExistence type="inferred from homology"/>
<reference evidence="5" key="1">
    <citation type="submission" date="2017-05" db="EMBL/GenBank/DDBJ databases">
        <authorList>
            <person name="Macchi M."/>
            <person name="Festa S."/>
            <person name="Coppotelli B.M."/>
            <person name="Morelli I.S."/>
        </authorList>
    </citation>
    <scope>NUCLEOTIDE SEQUENCE [LARGE SCALE GENOMIC DNA]</scope>
    <source>
        <strain evidence="5">I</strain>
    </source>
</reference>
<evidence type="ECO:0000256" key="1">
    <source>
        <dbReference type="ARBA" id="ARBA00037999"/>
    </source>
</evidence>
<dbReference type="EMBL" id="NHON01000132">
    <property type="protein sequence ID" value="OWJ58622.1"/>
    <property type="molecule type" value="Genomic_DNA"/>
</dbReference>
<dbReference type="Proteomes" id="UP000196655">
    <property type="component" value="Unassembled WGS sequence"/>
</dbReference>
<dbReference type="SUPFAM" id="SSF53383">
    <property type="entry name" value="PLP-dependent transferases"/>
    <property type="match status" value="1"/>
</dbReference>